<evidence type="ECO:0000313" key="6">
    <source>
        <dbReference type="Proteomes" id="UP000320146"/>
    </source>
</evidence>
<evidence type="ECO:0000313" key="5">
    <source>
        <dbReference type="EMBL" id="RZO24273.1"/>
    </source>
</evidence>
<proteinExistence type="inferred from homology"/>
<keyword evidence="3 5" id="KW-0418">Kinase</keyword>
<sequence>MSVIEYKFEQYKTLGPIIYKKEKYKLQVELLKLQEDVIKNKRRIALCFEGRDTAGKSSTINFFSEHLRPSNFRYVHLGIPTTDEKNNWFKRWENHLPEEGKLVLFDRSWYTRALTEPTLGYCSKKQYEEFMTNVNKWEDKLINNGLEVVKFYFSIDKDQQKRRLSARKNSKLKYWKLSASDKLMVNKWDIFTLYKNQMFDITARNNSPWVLINANNKMIARLSALRYILNTLEYKNKKTLEPPKWGEDLGAYTCYIEGVLFENLTYEQYKILAPFSD</sequence>
<comment type="caution">
    <text evidence="5">The sequence shown here is derived from an EMBL/GenBank/DDBJ whole genome shotgun (WGS) entry which is preliminary data.</text>
</comment>
<comment type="similarity">
    <text evidence="1">Belongs to the polyphosphate kinase 2 (PPK2) family. Class I subfamily.</text>
</comment>
<dbReference type="PIRSF" id="PIRSF028756">
    <property type="entry name" value="PPK2_prd"/>
    <property type="match status" value="1"/>
</dbReference>
<evidence type="ECO:0000256" key="3">
    <source>
        <dbReference type="ARBA" id="ARBA00022777"/>
    </source>
</evidence>
<dbReference type="Gene3D" id="3.40.50.300">
    <property type="entry name" value="P-loop containing nucleotide triphosphate hydrolases"/>
    <property type="match status" value="1"/>
</dbReference>
<dbReference type="Proteomes" id="UP000320146">
    <property type="component" value="Unassembled WGS sequence"/>
</dbReference>
<gene>
    <name evidence="5" type="ORF">EVA99_01885</name>
</gene>
<feature type="domain" description="Polyphosphate kinase-2-related" evidence="4">
    <location>
        <begin position="19"/>
        <end position="238"/>
    </location>
</feature>
<evidence type="ECO:0000256" key="1">
    <source>
        <dbReference type="ARBA" id="ARBA00009924"/>
    </source>
</evidence>
<evidence type="ECO:0000259" key="4">
    <source>
        <dbReference type="Pfam" id="PF03976"/>
    </source>
</evidence>
<dbReference type="InterPro" id="IPR022488">
    <property type="entry name" value="PPK2-related"/>
</dbReference>
<dbReference type="PANTHER" id="PTHR34383:SF1">
    <property type="entry name" value="ADP-POLYPHOSPHATE PHOSPHOTRANSFERASE"/>
    <property type="match status" value="1"/>
</dbReference>
<dbReference type="AlphaFoldDB" id="A0A520MST1"/>
<dbReference type="EMBL" id="SHBL01000010">
    <property type="protein sequence ID" value="RZO24273.1"/>
    <property type="molecule type" value="Genomic_DNA"/>
</dbReference>
<keyword evidence="2" id="KW-0808">Transferase</keyword>
<organism evidence="5 6">
    <name type="scientific">SAR86 cluster bacterium</name>
    <dbReference type="NCBI Taxonomy" id="2030880"/>
    <lineage>
        <taxon>Bacteria</taxon>
        <taxon>Pseudomonadati</taxon>
        <taxon>Pseudomonadota</taxon>
        <taxon>Gammaproteobacteria</taxon>
        <taxon>SAR86 cluster</taxon>
    </lineage>
</organism>
<dbReference type="SUPFAM" id="SSF52540">
    <property type="entry name" value="P-loop containing nucleoside triphosphate hydrolases"/>
    <property type="match status" value="1"/>
</dbReference>
<dbReference type="PANTHER" id="PTHR34383">
    <property type="entry name" value="POLYPHOSPHATE:AMP PHOSPHOTRANSFERASE-RELATED"/>
    <property type="match status" value="1"/>
</dbReference>
<accession>A0A520MST1</accession>
<dbReference type="InterPro" id="IPR016898">
    <property type="entry name" value="Polyphosphate_phosphotransfera"/>
</dbReference>
<protein>
    <submittedName>
        <fullName evidence="5">Polyphosphate kinase</fullName>
    </submittedName>
</protein>
<dbReference type="Pfam" id="PF03976">
    <property type="entry name" value="PPK2"/>
    <property type="match status" value="1"/>
</dbReference>
<name>A0A520MST1_9GAMM</name>
<dbReference type="GO" id="GO:0008976">
    <property type="term" value="F:polyphosphate kinase activity"/>
    <property type="evidence" value="ECO:0007669"/>
    <property type="project" value="InterPro"/>
</dbReference>
<reference evidence="5 6" key="1">
    <citation type="submission" date="2019-02" db="EMBL/GenBank/DDBJ databases">
        <title>Prokaryotic population dynamics and viral predation in marine succession experiment using metagenomics: the confinement effect.</title>
        <authorList>
            <person name="Haro-Moreno J.M."/>
            <person name="Rodriguez-Valera F."/>
            <person name="Lopez-Perez M."/>
        </authorList>
    </citation>
    <scope>NUCLEOTIDE SEQUENCE [LARGE SCALE GENOMIC DNA]</scope>
    <source>
        <strain evidence="5">MED-G166</strain>
    </source>
</reference>
<evidence type="ECO:0000256" key="2">
    <source>
        <dbReference type="ARBA" id="ARBA00022679"/>
    </source>
</evidence>
<dbReference type="InterPro" id="IPR027417">
    <property type="entry name" value="P-loop_NTPase"/>
</dbReference>